<dbReference type="AlphaFoldDB" id="A0A517VMR3"/>
<proteinExistence type="predicted"/>
<accession>A0A517VMR3</accession>
<organism evidence="1 2">
    <name type="scientific">Gimesia algae</name>
    <dbReference type="NCBI Taxonomy" id="2527971"/>
    <lineage>
        <taxon>Bacteria</taxon>
        <taxon>Pseudomonadati</taxon>
        <taxon>Planctomycetota</taxon>
        <taxon>Planctomycetia</taxon>
        <taxon>Planctomycetales</taxon>
        <taxon>Planctomycetaceae</taxon>
        <taxon>Gimesia</taxon>
    </lineage>
</organism>
<gene>
    <name evidence="1" type="ORF">Pan161_59970</name>
</gene>
<name>A0A517VMR3_9PLAN</name>
<evidence type="ECO:0000313" key="1">
    <source>
        <dbReference type="EMBL" id="QDT94302.1"/>
    </source>
</evidence>
<reference evidence="1 2" key="1">
    <citation type="submission" date="2019-02" db="EMBL/GenBank/DDBJ databases">
        <title>Deep-cultivation of Planctomycetes and their phenomic and genomic characterization uncovers novel biology.</title>
        <authorList>
            <person name="Wiegand S."/>
            <person name="Jogler M."/>
            <person name="Boedeker C."/>
            <person name="Pinto D."/>
            <person name="Vollmers J."/>
            <person name="Rivas-Marin E."/>
            <person name="Kohn T."/>
            <person name="Peeters S.H."/>
            <person name="Heuer A."/>
            <person name="Rast P."/>
            <person name="Oberbeckmann S."/>
            <person name="Bunk B."/>
            <person name="Jeske O."/>
            <person name="Meyerdierks A."/>
            <person name="Storesund J.E."/>
            <person name="Kallscheuer N."/>
            <person name="Luecker S."/>
            <person name="Lage O.M."/>
            <person name="Pohl T."/>
            <person name="Merkel B.J."/>
            <person name="Hornburger P."/>
            <person name="Mueller R.-W."/>
            <person name="Bruemmer F."/>
            <person name="Labrenz M."/>
            <person name="Spormann A.M."/>
            <person name="Op den Camp H."/>
            <person name="Overmann J."/>
            <person name="Amann R."/>
            <person name="Jetten M.S.M."/>
            <person name="Mascher T."/>
            <person name="Medema M.H."/>
            <person name="Devos D.P."/>
            <person name="Kaster A.-K."/>
            <person name="Ovreas L."/>
            <person name="Rohde M."/>
            <person name="Galperin M.Y."/>
            <person name="Jogler C."/>
        </authorList>
    </citation>
    <scope>NUCLEOTIDE SEQUENCE [LARGE SCALE GENOMIC DNA]</scope>
    <source>
        <strain evidence="1 2">Pan161</strain>
    </source>
</reference>
<dbReference type="KEGG" id="gax:Pan161_59970"/>
<protein>
    <submittedName>
        <fullName evidence="1">Uncharacterized protein</fullName>
    </submittedName>
</protein>
<evidence type="ECO:0000313" key="2">
    <source>
        <dbReference type="Proteomes" id="UP000316855"/>
    </source>
</evidence>
<dbReference type="RefSeq" id="WP_145232217.1">
    <property type="nucleotide sequence ID" value="NZ_CP036343.1"/>
</dbReference>
<dbReference type="EMBL" id="CP036343">
    <property type="protein sequence ID" value="QDT94302.1"/>
    <property type="molecule type" value="Genomic_DNA"/>
</dbReference>
<dbReference type="Proteomes" id="UP000316855">
    <property type="component" value="Chromosome"/>
</dbReference>
<sequence length="69" mass="7851">MRWKGKRLNHGIRWIALNDEPGEMDEGQVACWISVALLAAVFGLSTDDVAAEVVEYRRQNSQKPWIPVK</sequence>
<keyword evidence="2" id="KW-1185">Reference proteome</keyword>